<evidence type="ECO:0000259" key="8">
    <source>
        <dbReference type="PROSITE" id="PS50157"/>
    </source>
</evidence>
<feature type="domain" description="C2H2-type" evidence="8">
    <location>
        <begin position="28"/>
        <end position="55"/>
    </location>
</feature>
<organism evidence="9 10">
    <name type="scientific">Alaudala cheleensis</name>
    <name type="common">Asian short-toed lark</name>
    <dbReference type="NCBI Taxonomy" id="670337"/>
    <lineage>
        <taxon>Eukaryota</taxon>
        <taxon>Metazoa</taxon>
        <taxon>Chordata</taxon>
        <taxon>Craniata</taxon>
        <taxon>Vertebrata</taxon>
        <taxon>Euteleostomi</taxon>
        <taxon>Archelosauria</taxon>
        <taxon>Archosauria</taxon>
        <taxon>Dinosauria</taxon>
        <taxon>Saurischia</taxon>
        <taxon>Theropoda</taxon>
        <taxon>Coelurosauria</taxon>
        <taxon>Aves</taxon>
        <taxon>Neognathae</taxon>
        <taxon>Neoaves</taxon>
        <taxon>Telluraves</taxon>
        <taxon>Australaves</taxon>
        <taxon>Passeriformes</taxon>
        <taxon>Sylvioidea</taxon>
        <taxon>Alaudidae</taxon>
        <taxon>Alaudala</taxon>
    </lineage>
</organism>
<keyword evidence="6" id="KW-0539">Nucleus</keyword>
<dbReference type="Gene3D" id="3.30.160.60">
    <property type="entry name" value="Classic Zinc Finger"/>
    <property type="match status" value="2"/>
</dbReference>
<dbReference type="PROSITE" id="PS00028">
    <property type="entry name" value="ZINC_FINGER_C2H2_1"/>
    <property type="match status" value="1"/>
</dbReference>
<dbReference type="InterPro" id="IPR013087">
    <property type="entry name" value="Znf_C2H2_type"/>
</dbReference>
<keyword evidence="5" id="KW-0862">Zinc</keyword>
<keyword evidence="10" id="KW-1185">Reference proteome</keyword>
<dbReference type="GO" id="GO:0000981">
    <property type="term" value="F:DNA-binding transcription factor activity, RNA polymerase II-specific"/>
    <property type="evidence" value="ECO:0007669"/>
    <property type="project" value="TreeGrafter"/>
</dbReference>
<evidence type="ECO:0000313" key="10">
    <source>
        <dbReference type="Proteomes" id="UP000571582"/>
    </source>
</evidence>
<evidence type="ECO:0000256" key="3">
    <source>
        <dbReference type="ARBA" id="ARBA00022737"/>
    </source>
</evidence>
<evidence type="ECO:0000256" key="7">
    <source>
        <dbReference type="PROSITE-ProRule" id="PRU00042"/>
    </source>
</evidence>
<feature type="domain" description="C2H2-type" evidence="8">
    <location>
        <begin position="1"/>
        <end position="27"/>
    </location>
</feature>
<dbReference type="PROSITE" id="PS50157">
    <property type="entry name" value="ZINC_FINGER_C2H2_2"/>
    <property type="match status" value="2"/>
</dbReference>
<dbReference type="GO" id="GO:0005634">
    <property type="term" value="C:nucleus"/>
    <property type="evidence" value="ECO:0007669"/>
    <property type="project" value="UniProtKB-SubCell"/>
</dbReference>
<evidence type="ECO:0000256" key="2">
    <source>
        <dbReference type="ARBA" id="ARBA00022723"/>
    </source>
</evidence>
<proteinExistence type="predicted"/>
<protein>
    <submittedName>
        <fullName evidence="9">ZNF24 protein</fullName>
    </submittedName>
</protein>
<keyword evidence="4 7" id="KW-0863">Zinc-finger</keyword>
<comment type="subcellular location">
    <subcellularLocation>
        <location evidence="1">Nucleus</location>
    </subcellularLocation>
</comment>
<accession>A0A7L2CDA7</accession>
<evidence type="ECO:0000256" key="4">
    <source>
        <dbReference type="ARBA" id="ARBA00022771"/>
    </source>
</evidence>
<sequence length="55" mass="6502">MSEQCRKSVTQSSILIHHQKSHTGQWPYRCLECEKSFSDRSHLICHQKVHPGEWP</sequence>
<dbReference type="AlphaFoldDB" id="A0A7L2CDA7"/>
<dbReference type="Proteomes" id="UP000571582">
    <property type="component" value="Unassembled WGS sequence"/>
</dbReference>
<dbReference type="Pfam" id="PF00096">
    <property type="entry name" value="zf-C2H2"/>
    <property type="match status" value="1"/>
</dbReference>
<dbReference type="InterPro" id="IPR036236">
    <property type="entry name" value="Znf_C2H2_sf"/>
</dbReference>
<reference evidence="9 10" key="1">
    <citation type="submission" date="2019-09" db="EMBL/GenBank/DDBJ databases">
        <title>Bird 10,000 Genomes (B10K) Project - Family phase.</title>
        <authorList>
            <person name="Zhang G."/>
        </authorList>
    </citation>
    <scope>NUCLEOTIDE SEQUENCE [LARGE SCALE GENOMIC DNA]</scope>
    <source>
        <strain evidence="9">B10K-DU-001-15</strain>
        <tissue evidence="9">Muscle</tissue>
    </source>
</reference>
<feature type="non-terminal residue" evidence="9">
    <location>
        <position position="55"/>
    </location>
</feature>
<keyword evidence="3" id="KW-0677">Repeat</keyword>
<dbReference type="GO" id="GO:0000978">
    <property type="term" value="F:RNA polymerase II cis-regulatory region sequence-specific DNA binding"/>
    <property type="evidence" value="ECO:0007669"/>
    <property type="project" value="TreeGrafter"/>
</dbReference>
<feature type="non-terminal residue" evidence="9">
    <location>
        <position position="1"/>
    </location>
</feature>
<name>A0A7L2CDA7_9PASS</name>
<dbReference type="SUPFAM" id="SSF57667">
    <property type="entry name" value="beta-beta-alpha zinc fingers"/>
    <property type="match status" value="1"/>
</dbReference>
<comment type="caution">
    <text evidence="9">The sequence shown here is derived from an EMBL/GenBank/DDBJ whole genome shotgun (WGS) entry which is preliminary data.</text>
</comment>
<evidence type="ECO:0000256" key="1">
    <source>
        <dbReference type="ARBA" id="ARBA00004123"/>
    </source>
</evidence>
<dbReference type="GO" id="GO:0008270">
    <property type="term" value="F:zinc ion binding"/>
    <property type="evidence" value="ECO:0007669"/>
    <property type="project" value="UniProtKB-KW"/>
</dbReference>
<dbReference type="PANTHER" id="PTHR23226">
    <property type="entry name" value="ZINC FINGER AND SCAN DOMAIN-CONTAINING"/>
    <property type="match status" value="1"/>
</dbReference>
<evidence type="ECO:0000256" key="5">
    <source>
        <dbReference type="ARBA" id="ARBA00022833"/>
    </source>
</evidence>
<dbReference type="PANTHER" id="PTHR23226:SF416">
    <property type="entry name" value="FI01424P"/>
    <property type="match status" value="1"/>
</dbReference>
<dbReference type="EMBL" id="VWYE01027299">
    <property type="protein sequence ID" value="NXQ36011.1"/>
    <property type="molecule type" value="Genomic_DNA"/>
</dbReference>
<keyword evidence="2" id="KW-0479">Metal-binding</keyword>
<evidence type="ECO:0000256" key="6">
    <source>
        <dbReference type="ARBA" id="ARBA00023242"/>
    </source>
</evidence>
<dbReference type="FunFam" id="3.30.160.60:FF:002343">
    <property type="entry name" value="Zinc finger protein 33A"/>
    <property type="match status" value="1"/>
</dbReference>
<evidence type="ECO:0000313" key="9">
    <source>
        <dbReference type="EMBL" id="NXQ36011.1"/>
    </source>
</evidence>
<gene>
    <name evidence="9" type="primary">Znf24_2</name>
    <name evidence="9" type="ORF">ALACHE_R01469</name>
</gene>